<feature type="domain" description="RRM" evidence="4">
    <location>
        <begin position="389"/>
        <end position="467"/>
    </location>
</feature>
<feature type="region of interest" description="Disordered" evidence="3">
    <location>
        <begin position="287"/>
        <end position="378"/>
    </location>
</feature>
<accession>A0A813IV96</accession>
<dbReference type="AlphaFoldDB" id="A0A813IV96"/>
<dbReference type="Gene3D" id="3.30.70.330">
    <property type="match status" value="2"/>
</dbReference>
<evidence type="ECO:0000256" key="3">
    <source>
        <dbReference type="SAM" id="MobiDB-lite"/>
    </source>
</evidence>
<dbReference type="SUPFAM" id="SSF54928">
    <property type="entry name" value="RNA-binding domain, RBD"/>
    <property type="match status" value="2"/>
</dbReference>
<feature type="compositionally biased region" description="Low complexity" evidence="3">
    <location>
        <begin position="287"/>
        <end position="307"/>
    </location>
</feature>
<organism evidence="5 6">
    <name type="scientific">Polarella glacialis</name>
    <name type="common">Dinoflagellate</name>
    <dbReference type="NCBI Taxonomy" id="89957"/>
    <lineage>
        <taxon>Eukaryota</taxon>
        <taxon>Sar</taxon>
        <taxon>Alveolata</taxon>
        <taxon>Dinophyceae</taxon>
        <taxon>Suessiales</taxon>
        <taxon>Suessiaceae</taxon>
        <taxon>Polarella</taxon>
    </lineage>
</organism>
<evidence type="ECO:0000256" key="2">
    <source>
        <dbReference type="PROSITE-ProRule" id="PRU00176"/>
    </source>
</evidence>
<feature type="compositionally biased region" description="Low complexity" evidence="3">
    <location>
        <begin position="136"/>
        <end position="150"/>
    </location>
</feature>
<proteinExistence type="predicted"/>
<dbReference type="EMBL" id="CAJNNW010015830">
    <property type="protein sequence ID" value="CAE8658156.1"/>
    <property type="molecule type" value="Genomic_DNA"/>
</dbReference>
<dbReference type="GO" id="GO:0003723">
    <property type="term" value="F:RNA binding"/>
    <property type="evidence" value="ECO:0007669"/>
    <property type="project" value="UniProtKB-UniRule"/>
</dbReference>
<feature type="compositionally biased region" description="Gly residues" evidence="3">
    <location>
        <begin position="322"/>
        <end position="335"/>
    </location>
</feature>
<protein>
    <recommendedName>
        <fullName evidence="4">RRM domain-containing protein</fullName>
    </recommendedName>
</protein>
<reference evidence="5" key="1">
    <citation type="submission" date="2021-02" db="EMBL/GenBank/DDBJ databases">
        <authorList>
            <person name="Dougan E. K."/>
            <person name="Rhodes N."/>
            <person name="Thang M."/>
            <person name="Chan C."/>
        </authorList>
    </citation>
    <scope>NUCLEOTIDE SEQUENCE</scope>
</reference>
<dbReference type="InterPro" id="IPR035979">
    <property type="entry name" value="RBD_domain_sf"/>
</dbReference>
<gene>
    <name evidence="5" type="ORF">PGLA2088_LOCUS13289</name>
</gene>
<evidence type="ECO:0000313" key="5">
    <source>
        <dbReference type="EMBL" id="CAE8658156.1"/>
    </source>
</evidence>
<evidence type="ECO:0000259" key="4">
    <source>
        <dbReference type="PROSITE" id="PS50102"/>
    </source>
</evidence>
<evidence type="ECO:0000313" key="6">
    <source>
        <dbReference type="Proteomes" id="UP000626109"/>
    </source>
</evidence>
<dbReference type="InterPro" id="IPR012677">
    <property type="entry name" value="Nucleotide-bd_a/b_plait_sf"/>
</dbReference>
<dbReference type="CDD" id="cd00590">
    <property type="entry name" value="RRM_SF"/>
    <property type="match status" value="1"/>
</dbReference>
<dbReference type="PROSITE" id="PS50102">
    <property type="entry name" value="RRM"/>
    <property type="match status" value="2"/>
</dbReference>
<dbReference type="InterPro" id="IPR052462">
    <property type="entry name" value="SLIRP/GR-RBP-like"/>
</dbReference>
<dbReference type="Proteomes" id="UP000626109">
    <property type="component" value="Unassembled WGS sequence"/>
</dbReference>
<evidence type="ECO:0000256" key="1">
    <source>
        <dbReference type="ARBA" id="ARBA00022884"/>
    </source>
</evidence>
<sequence>MVHQDSPLFSEAEWLPQVTTAATAARSRGKRKLPEDLTTSAGQGCNDLLLEDKSGTPSDEVGIVSGVKRKKKWQKAEGDPPTAEAPQPKEDSALKKQRPGHGNDFFRALVLGAATSESSEVASSSSSAVPARSEDPPTAEADADAAATPTGDSATEAASCTAPVVTGADEVQPAPKKKKGQIGAAKKQEERAANEESQLSLEACTKVCVANLAGWLDKSRIWSHFRKASGEVENVYLLRDWWTGASRGVAFVTLKDREGVKAALQLDGTDFGGNVIRVNVAVDKNATPTATPTGASGAAETGAAGAGQPESAVKGKSASSRGQGGGKGFGGGGSWGEEEALVSGGAGGGDGDWSAARTGYSKEKGKGKSKGKADLSPMLALGNKPEDCSGIMARGLSFEATEDDLKEVFAKCGAGPTRVKILKDKLTGHSRGKAFLDFASQADVEEAVKLNGTLIRGRKLCLDFSRPP</sequence>
<dbReference type="InterPro" id="IPR000504">
    <property type="entry name" value="RRM_dom"/>
</dbReference>
<comment type="caution">
    <text evidence="5">The sequence shown here is derived from an EMBL/GenBank/DDBJ whole genome shotgun (WGS) entry which is preliminary data.</text>
</comment>
<name>A0A813IV96_POLGL</name>
<dbReference type="SMART" id="SM00360">
    <property type="entry name" value="RRM"/>
    <property type="match status" value="2"/>
</dbReference>
<feature type="region of interest" description="Disordered" evidence="3">
    <location>
        <begin position="20"/>
        <end position="189"/>
    </location>
</feature>
<feature type="compositionally biased region" description="Low complexity" evidence="3">
    <location>
        <begin position="116"/>
        <end position="129"/>
    </location>
</feature>
<dbReference type="PANTHER" id="PTHR48027">
    <property type="entry name" value="HETEROGENEOUS NUCLEAR RIBONUCLEOPROTEIN 87F-RELATED"/>
    <property type="match status" value="1"/>
</dbReference>
<feature type="domain" description="RRM" evidence="4">
    <location>
        <begin position="205"/>
        <end position="283"/>
    </location>
</feature>
<keyword evidence="1 2" id="KW-0694">RNA-binding</keyword>
<dbReference type="Pfam" id="PF00076">
    <property type="entry name" value="RRM_1"/>
    <property type="match status" value="2"/>
</dbReference>